<dbReference type="PANTHER" id="PTHR12192">
    <property type="entry name" value="CATION TRANSPORT PROTEIN CHAC-RELATED"/>
    <property type="match status" value="1"/>
</dbReference>
<gene>
    <name evidence="3" type="ORF">J5Y06_05720</name>
</gene>
<dbReference type="Pfam" id="PF04752">
    <property type="entry name" value="ChaC"/>
    <property type="match status" value="1"/>
</dbReference>
<dbReference type="GO" id="GO:0006751">
    <property type="term" value="P:glutathione catabolic process"/>
    <property type="evidence" value="ECO:0007669"/>
    <property type="project" value="InterPro"/>
</dbReference>
<reference evidence="3" key="1">
    <citation type="submission" date="2021-03" db="EMBL/GenBank/DDBJ databases">
        <title>Genome sequencing and assembly of Tianweitania sediminis.</title>
        <authorList>
            <person name="Chhetri G."/>
        </authorList>
    </citation>
    <scope>NUCLEOTIDE SEQUENCE</scope>
    <source>
        <strain evidence="3">Z8</strain>
    </source>
</reference>
<evidence type="ECO:0000256" key="2">
    <source>
        <dbReference type="ARBA" id="ARBA00023239"/>
    </source>
</evidence>
<dbReference type="CDD" id="cd06661">
    <property type="entry name" value="GGCT_like"/>
    <property type="match status" value="1"/>
</dbReference>
<dbReference type="Proteomes" id="UP000666240">
    <property type="component" value="Unassembled WGS sequence"/>
</dbReference>
<dbReference type="InterPro" id="IPR013024">
    <property type="entry name" value="GGCT-like"/>
</dbReference>
<name>A0A8J7QZE1_9HYPH</name>
<keyword evidence="2" id="KW-0456">Lyase</keyword>
<evidence type="ECO:0000313" key="4">
    <source>
        <dbReference type="Proteomes" id="UP000666240"/>
    </source>
</evidence>
<dbReference type="AlphaFoldDB" id="A0A8J7QZE1"/>
<dbReference type="PANTHER" id="PTHR12192:SF2">
    <property type="entry name" value="GLUTATHIONE-SPECIFIC GAMMA-GLUTAMYLCYCLOTRANSFERASE 2"/>
    <property type="match status" value="1"/>
</dbReference>
<sequence>MSLTPELVALSLRPEPELGPEEGWELLSDGELDALAQRINEECGSTPLWVFAYGSLIWKPDFDAVGHLRATAYGWHRSFCLKMRSWRGTPEQPGLMMALEQGGRCDGVIYRIREEDRLMQIRRMLFREVRFRHNLAMVRWIPVASEEGKQRVLAFWVGPRGEQVARKLPLQTVAGVLARACGHAGSCAEYLYNTVVHLENFGVHDRNLWRLQQLVADELRAIHKVA</sequence>
<evidence type="ECO:0000313" key="3">
    <source>
        <dbReference type="EMBL" id="MBP0438137.1"/>
    </source>
</evidence>
<dbReference type="GO" id="GO:0061928">
    <property type="term" value="F:glutathione specific gamma-glutamylcyclotransferase activity"/>
    <property type="evidence" value="ECO:0007669"/>
    <property type="project" value="UniProtKB-EC"/>
</dbReference>
<dbReference type="GO" id="GO:0005737">
    <property type="term" value="C:cytoplasm"/>
    <property type="evidence" value="ECO:0007669"/>
    <property type="project" value="TreeGrafter"/>
</dbReference>
<protein>
    <recommendedName>
        <fullName evidence="1">glutathione-specific gamma-glutamylcyclotransferase</fullName>
        <ecNumber evidence="1">4.3.2.7</ecNumber>
    </recommendedName>
</protein>
<dbReference type="EMBL" id="JAGIYY010000001">
    <property type="protein sequence ID" value="MBP0438137.1"/>
    <property type="molecule type" value="Genomic_DNA"/>
</dbReference>
<dbReference type="InterPro" id="IPR036568">
    <property type="entry name" value="GGCT-like_sf"/>
</dbReference>
<dbReference type="Gene3D" id="3.10.490.10">
    <property type="entry name" value="Gamma-glutamyl cyclotransferase-like"/>
    <property type="match status" value="1"/>
</dbReference>
<dbReference type="EC" id="4.3.2.7" evidence="1"/>
<proteinExistence type="predicted"/>
<dbReference type="SUPFAM" id="SSF110857">
    <property type="entry name" value="Gamma-glutamyl cyclotransferase-like"/>
    <property type="match status" value="1"/>
</dbReference>
<accession>A0A8J7QZE1</accession>
<organism evidence="3 4">
    <name type="scientific">Tianweitania sediminis</name>
    <dbReference type="NCBI Taxonomy" id="1502156"/>
    <lineage>
        <taxon>Bacteria</taxon>
        <taxon>Pseudomonadati</taxon>
        <taxon>Pseudomonadota</taxon>
        <taxon>Alphaproteobacteria</taxon>
        <taxon>Hyphomicrobiales</taxon>
        <taxon>Phyllobacteriaceae</taxon>
        <taxon>Tianweitania</taxon>
    </lineage>
</organism>
<evidence type="ECO:0000256" key="1">
    <source>
        <dbReference type="ARBA" id="ARBA00012344"/>
    </source>
</evidence>
<dbReference type="InterPro" id="IPR006840">
    <property type="entry name" value="ChaC"/>
</dbReference>
<dbReference type="RefSeq" id="WP_209334063.1">
    <property type="nucleotide sequence ID" value="NZ_JAGIYY010000001.1"/>
</dbReference>
<keyword evidence="4" id="KW-1185">Reference proteome</keyword>
<comment type="caution">
    <text evidence="3">The sequence shown here is derived from an EMBL/GenBank/DDBJ whole genome shotgun (WGS) entry which is preliminary data.</text>
</comment>